<dbReference type="InterPro" id="IPR036928">
    <property type="entry name" value="AS_sf"/>
</dbReference>
<organism evidence="1">
    <name type="scientific">plant metagenome</name>
    <dbReference type="NCBI Taxonomy" id="1297885"/>
    <lineage>
        <taxon>unclassified sequences</taxon>
        <taxon>metagenomes</taxon>
        <taxon>organismal metagenomes</taxon>
    </lineage>
</organism>
<name>A0A484VDT6_9ZZZZ</name>
<dbReference type="EMBL" id="CAADIO010000050">
    <property type="protein sequence ID" value="VFR96955.1"/>
    <property type="molecule type" value="Genomic_DNA"/>
</dbReference>
<reference evidence="1" key="1">
    <citation type="submission" date="2019-03" db="EMBL/GenBank/DDBJ databases">
        <authorList>
            <person name="Danneels B."/>
        </authorList>
    </citation>
    <scope>NUCLEOTIDE SEQUENCE</scope>
</reference>
<dbReference type="SUPFAM" id="SSF75304">
    <property type="entry name" value="Amidase signature (AS) enzymes"/>
    <property type="match status" value="1"/>
</dbReference>
<protein>
    <submittedName>
        <fullName evidence="1">Uncharacterized protein</fullName>
    </submittedName>
</protein>
<sequence length="40" mass="4210">MQQARTLDQAPTQGALHGITIAVKDVIDVASMPTTFNTPA</sequence>
<dbReference type="Gene3D" id="3.90.1300.10">
    <property type="entry name" value="Amidase signature (AS) domain"/>
    <property type="match status" value="1"/>
</dbReference>
<proteinExistence type="predicted"/>
<evidence type="ECO:0000313" key="1">
    <source>
        <dbReference type="EMBL" id="VFR96955.1"/>
    </source>
</evidence>
<dbReference type="AlphaFoldDB" id="A0A484VDT6"/>
<gene>
    <name evidence="1" type="ORF">RAN3_2702</name>
</gene>
<accession>A0A484VDT6</accession>